<dbReference type="RefSeq" id="WP_204119627.1">
    <property type="nucleotide sequence ID" value="NZ_BOLV01000019.1"/>
</dbReference>
<protein>
    <submittedName>
        <fullName evidence="2">Metallophosphoesterase</fullName>
    </submittedName>
</protein>
<sequence>MVKLGFSVDNHFDVNRIDPDEAARRQAAYLLAHHYGLYVNAGDSFNDFQQTLAYYHHLQQLVGPAVQIRFLAGNHDLVKGISYEDAQRGIDPLYLHEQSLTVGDNTVIIGNNGWYDYSLAPQDLQQTADFAQWKRAYWIDSAIDQPVTDAERMARVLTTTRQALAANAGKRVIYVTHFVPTPAAMYYSPEHQWWQMATGMMGSAKLGAMLEQAQVAAVVFGHLHRRQAPLKRGGTTYYHQPMGYGLKRLNEWGTADWFHEWTSTLVTLTA</sequence>
<dbReference type="InterPro" id="IPR004843">
    <property type="entry name" value="Calcineurin-like_PHP"/>
</dbReference>
<dbReference type="NCBIfam" id="TIGR03729">
    <property type="entry name" value="acc_ester"/>
    <property type="match status" value="1"/>
</dbReference>
<gene>
    <name evidence="2" type="ORF">ACFQ41_09125</name>
</gene>
<dbReference type="InterPro" id="IPR022302">
    <property type="entry name" value="Phosphoesterase_putative"/>
</dbReference>
<evidence type="ECO:0000259" key="1">
    <source>
        <dbReference type="Pfam" id="PF00149"/>
    </source>
</evidence>
<dbReference type="CDD" id="cd00838">
    <property type="entry name" value="MPP_superfamily"/>
    <property type="match status" value="1"/>
</dbReference>
<name>A0ABW4BG33_9LACO</name>
<dbReference type="SUPFAM" id="SSF56300">
    <property type="entry name" value="Metallo-dependent phosphatases"/>
    <property type="match status" value="1"/>
</dbReference>
<reference evidence="3" key="1">
    <citation type="journal article" date="2019" name="Int. J. Syst. Evol. Microbiol.">
        <title>The Global Catalogue of Microorganisms (GCM) 10K type strain sequencing project: providing services to taxonomists for standard genome sequencing and annotation.</title>
        <authorList>
            <consortium name="The Broad Institute Genomics Platform"/>
            <consortium name="The Broad Institute Genome Sequencing Center for Infectious Disease"/>
            <person name="Wu L."/>
            <person name="Ma J."/>
        </authorList>
    </citation>
    <scope>NUCLEOTIDE SEQUENCE [LARGE SCALE GENOMIC DNA]</scope>
    <source>
        <strain evidence="3">CCM 9110</strain>
    </source>
</reference>
<feature type="domain" description="Calcineurin-like phosphoesterase" evidence="1">
    <location>
        <begin position="37"/>
        <end position="225"/>
    </location>
</feature>
<proteinExistence type="predicted"/>
<dbReference type="Pfam" id="PF00149">
    <property type="entry name" value="Metallophos"/>
    <property type="match status" value="1"/>
</dbReference>
<organism evidence="2 3">
    <name type="scientific">Lacticaseibacillus suilingensis</name>
    <dbReference type="NCBI Taxonomy" id="2799577"/>
    <lineage>
        <taxon>Bacteria</taxon>
        <taxon>Bacillati</taxon>
        <taxon>Bacillota</taxon>
        <taxon>Bacilli</taxon>
        <taxon>Lactobacillales</taxon>
        <taxon>Lactobacillaceae</taxon>
        <taxon>Lacticaseibacillus</taxon>
    </lineage>
</organism>
<evidence type="ECO:0000313" key="3">
    <source>
        <dbReference type="Proteomes" id="UP001597199"/>
    </source>
</evidence>
<dbReference type="Gene3D" id="3.60.21.10">
    <property type="match status" value="1"/>
</dbReference>
<comment type="caution">
    <text evidence="2">The sequence shown here is derived from an EMBL/GenBank/DDBJ whole genome shotgun (WGS) entry which is preliminary data.</text>
</comment>
<accession>A0ABW4BG33</accession>
<dbReference type="InterPro" id="IPR029052">
    <property type="entry name" value="Metallo-depent_PP-like"/>
</dbReference>
<keyword evidence="3" id="KW-1185">Reference proteome</keyword>
<evidence type="ECO:0000313" key="2">
    <source>
        <dbReference type="EMBL" id="MFD1399470.1"/>
    </source>
</evidence>
<dbReference type="Proteomes" id="UP001597199">
    <property type="component" value="Unassembled WGS sequence"/>
</dbReference>
<dbReference type="EMBL" id="JBHTOA010000033">
    <property type="protein sequence ID" value="MFD1399470.1"/>
    <property type="molecule type" value="Genomic_DNA"/>
</dbReference>